<keyword evidence="2" id="KW-1185">Reference proteome</keyword>
<proteinExistence type="predicted"/>
<protein>
    <submittedName>
        <fullName evidence="1">Uncharacterized protein</fullName>
    </submittedName>
</protein>
<dbReference type="AlphaFoldDB" id="A0A4Y2TTY7"/>
<organism evidence="1 2">
    <name type="scientific">Araneus ventricosus</name>
    <name type="common">Orbweaver spider</name>
    <name type="synonym">Epeira ventricosa</name>
    <dbReference type="NCBI Taxonomy" id="182803"/>
    <lineage>
        <taxon>Eukaryota</taxon>
        <taxon>Metazoa</taxon>
        <taxon>Ecdysozoa</taxon>
        <taxon>Arthropoda</taxon>
        <taxon>Chelicerata</taxon>
        <taxon>Arachnida</taxon>
        <taxon>Araneae</taxon>
        <taxon>Araneomorphae</taxon>
        <taxon>Entelegynae</taxon>
        <taxon>Araneoidea</taxon>
        <taxon>Araneidae</taxon>
        <taxon>Araneus</taxon>
    </lineage>
</organism>
<comment type="caution">
    <text evidence="1">The sequence shown here is derived from an EMBL/GenBank/DDBJ whole genome shotgun (WGS) entry which is preliminary data.</text>
</comment>
<name>A0A4Y2TTY7_ARAVE</name>
<dbReference type="EMBL" id="BGPR01031136">
    <property type="protein sequence ID" value="GBO04018.1"/>
    <property type="molecule type" value="Genomic_DNA"/>
</dbReference>
<accession>A0A4Y2TTY7</accession>
<dbReference type="Proteomes" id="UP000499080">
    <property type="component" value="Unassembled WGS sequence"/>
</dbReference>
<evidence type="ECO:0000313" key="2">
    <source>
        <dbReference type="Proteomes" id="UP000499080"/>
    </source>
</evidence>
<reference evidence="1 2" key="1">
    <citation type="journal article" date="2019" name="Sci. Rep.">
        <title>Orb-weaving spider Araneus ventricosus genome elucidates the spidroin gene catalogue.</title>
        <authorList>
            <person name="Kono N."/>
            <person name="Nakamura H."/>
            <person name="Ohtoshi R."/>
            <person name="Moran D.A.P."/>
            <person name="Shinohara A."/>
            <person name="Yoshida Y."/>
            <person name="Fujiwara M."/>
            <person name="Mori M."/>
            <person name="Tomita M."/>
            <person name="Arakawa K."/>
        </authorList>
    </citation>
    <scope>NUCLEOTIDE SEQUENCE [LARGE SCALE GENOMIC DNA]</scope>
</reference>
<sequence>MNFAILQTFLPLDEVMCDSFKPFVFEVWRWPLHMPRHCINTLRSTVKCRANSTTTALIVVREVKRFEVGIERFMFRKEDDILSNPESGKKN</sequence>
<gene>
    <name evidence="1" type="ORF">AVEN_102649_1</name>
</gene>
<evidence type="ECO:0000313" key="1">
    <source>
        <dbReference type="EMBL" id="GBO04018.1"/>
    </source>
</evidence>